<sequence>MSSRSITISIDVTRSPRVTLELNNASEFLKCIESEGYSPLDLYETKTILENFDEYFRLAKKKFQDYIVPARDPKEVVEGKSIVHKVRLIVENGSKMVEFVLDRRVDLEKIKNCLLKIGFNEVVIIESL</sequence>
<accession>A0A7C4JMI8</accession>
<protein>
    <submittedName>
        <fullName evidence="2">Uncharacterized protein</fullName>
    </submittedName>
</protein>
<gene>
    <name evidence="1" type="ORF">ENU09_02050</name>
    <name evidence="2" type="ORF">ENU20_00330</name>
</gene>
<dbReference type="AlphaFoldDB" id="A0A7C4JMI8"/>
<proteinExistence type="predicted"/>
<organism evidence="2">
    <name type="scientific">Staphylothermus marinus</name>
    <dbReference type="NCBI Taxonomy" id="2280"/>
    <lineage>
        <taxon>Archaea</taxon>
        <taxon>Thermoproteota</taxon>
        <taxon>Thermoprotei</taxon>
        <taxon>Desulfurococcales</taxon>
        <taxon>Desulfurococcaceae</taxon>
        <taxon>Staphylothermus</taxon>
    </lineage>
</organism>
<reference evidence="2" key="1">
    <citation type="journal article" date="2020" name="mSystems">
        <title>Genome- and Community-Level Interaction Insights into Carbon Utilization and Element Cycling Functions of Hydrothermarchaeota in Hydrothermal Sediment.</title>
        <authorList>
            <person name="Zhou Z."/>
            <person name="Liu Y."/>
            <person name="Xu W."/>
            <person name="Pan J."/>
            <person name="Luo Z.H."/>
            <person name="Li M."/>
        </authorList>
    </citation>
    <scope>NUCLEOTIDE SEQUENCE [LARGE SCALE GENOMIC DNA]</scope>
    <source>
        <strain evidence="1">SpSt-638</strain>
        <strain evidence="2">SpSt-648</strain>
    </source>
</reference>
<evidence type="ECO:0000313" key="2">
    <source>
        <dbReference type="EMBL" id="HGQ73515.1"/>
    </source>
</evidence>
<name>A0A7C4JMI8_STAMA</name>
<comment type="caution">
    <text evidence="2">The sequence shown here is derived from an EMBL/GenBank/DDBJ whole genome shotgun (WGS) entry which is preliminary data.</text>
</comment>
<evidence type="ECO:0000313" key="1">
    <source>
        <dbReference type="EMBL" id="HGQ59486.1"/>
    </source>
</evidence>
<dbReference type="EMBL" id="DTBP01000005">
    <property type="protein sequence ID" value="HGQ73515.1"/>
    <property type="molecule type" value="Genomic_DNA"/>
</dbReference>
<dbReference type="EMBL" id="DTBE01000056">
    <property type="protein sequence ID" value="HGQ59486.1"/>
    <property type="molecule type" value="Genomic_DNA"/>
</dbReference>